<keyword evidence="4" id="KW-1185">Reference proteome</keyword>
<evidence type="ECO:0000256" key="1">
    <source>
        <dbReference type="SAM" id="Coils"/>
    </source>
</evidence>
<dbReference type="STRING" id="4540.A0A3L6R4C8"/>
<name>A0A3L6R4C8_PANMI</name>
<comment type="caution">
    <text evidence="3">The sequence shown here is derived from an EMBL/GenBank/DDBJ whole genome shotgun (WGS) entry which is preliminary data.</text>
</comment>
<keyword evidence="2" id="KW-0812">Transmembrane</keyword>
<keyword evidence="2" id="KW-0472">Membrane</keyword>
<dbReference type="Gene3D" id="3.30.450.50">
    <property type="entry name" value="Longin domain"/>
    <property type="match status" value="1"/>
</dbReference>
<evidence type="ECO:0000313" key="3">
    <source>
        <dbReference type="EMBL" id="RLM93788.1"/>
    </source>
</evidence>
<dbReference type="InterPro" id="IPR044783">
    <property type="entry name" value="PHYL"/>
</dbReference>
<dbReference type="AlphaFoldDB" id="A0A3L6R4C8"/>
<reference evidence="4" key="1">
    <citation type="journal article" date="2019" name="Nat. Commun.">
        <title>The genome of broomcorn millet.</title>
        <authorList>
            <person name="Zou C."/>
            <person name="Miki D."/>
            <person name="Li D."/>
            <person name="Tang Q."/>
            <person name="Xiao L."/>
            <person name="Rajput S."/>
            <person name="Deng P."/>
            <person name="Jia W."/>
            <person name="Huang R."/>
            <person name="Zhang M."/>
            <person name="Sun Y."/>
            <person name="Hu J."/>
            <person name="Fu X."/>
            <person name="Schnable P.S."/>
            <person name="Li F."/>
            <person name="Zhang H."/>
            <person name="Feng B."/>
            <person name="Zhu X."/>
            <person name="Liu R."/>
            <person name="Schnable J.C."/>
            <person name="Zhu J.-K."/>
            <person name="Zhang H."/>
        </authorList>
    </citation>
    <scope>NUCLEOTIDE SEQUENCE [LARGE SCALE GENOMIC DNA]</scope>
</reference>
<organism evidence="3 4">
    <name type="scientific">Panicum miliaceum</name>
    <name type="common">Proso millet</name>
    <name type="synonym">Broomcorn millet</name>
    <dbReference type="NCBI Taxonomy" id="4540"/>
    <lineage>
        <taxon>Eukaryota</taxon>
        <taxon>Viridiplantae</taxon>
        <taxon>Streptophyta</taxon>
        <taxon>Embryophyta</taxon>
        <taxon>Tracheophyta</taxon>
        <taxon>Spermatophyta</taxon>
        <taxon>Magnoliopsida</taxon>
        <taxon>Liliopsida</taxon>
        <taxon>Poales</taxon>
        <taxon>Poaceae</taxon>
        <taxon>PACMAD clade</taxon>
        <taxon>Panicoideae</taxon>
        <taxon>Panicodae</taxon>
        <taxon>Paniceae</taxon>
        <taxon>Panicinae</taxon>
        <taxon>Panicum</taxon>
        <taxon>Panicum sect. Panicum</taxon>
    </lineage>
</organism>
<evidence type="ECO:0000313" key="4">
    <source>
        <dbReference type="Proteomes" id="UP000275267"/>
    </source>
</evidence>
<feature type="transmembrane region" description="Helical" evidence="2">
    <location>
        <begin position="166"/>
        <end position="187"/>
    </location>
</feature>
<dbReference type="PANTHER" id="PTHR47461">
    <property type="entry name" value="PHYTOLONGIN PHYL1.2"/>
    <property type="match status" value="1"/>
</dbReference>
<proteinExistence type="predicted"/>
<dbReference type="EMBL" id="PQIB02000010">
    <property type="protein sequence ID" value="RLM93788.1"/>
    <property type="molecule type" value="Genomic_DNA"/>
</dbReference>
<accession>A0A3L6R4C8</accession>
<feature type="coiled-coil region" evidence="1">
    <location>
        <begin position="117"/>
        <end position="144"/>
    </location>
</feature>
<keyword evidence="1" id="KW-0175">Coiled coil</keyword>
<gene>
    <name evidence="3" type="ORF">C2845_PM08G00270</name>
</gene>
<sequence length="196" mass="21502">MLPASHPLLYACVFRDTHLVAELPTDADDLPPLAAALVASAPPHHRHLTHSAAGRAHALLLAPPLALAAVSRAPQLPAAQLLLFLRRLRCLPEDRMRDEMPRLAMRLPLPTDDEAALAREAHDVAAAEAEAEEAARRDAELAARRTPKRDRHRHGGAAAWAWRRQLWIVILVDLVLLAVLFAAWLAVCRGFSCIGR</sequence>
<keyword evidence="2" id="KW-1133">Transmembrane helix</keyword>
<protein>
    <submittedName>
        <fullName evidence="3">Uncharacterized protein</fullName>
    </submittedName>
</protein>
<evidence type="ECO:0000256" key="2">
    <source>
        <dbReference type="SAM" id="Phobius"/>
    </source>
</evidence>
<dbReference type="Proteomes" id="UP000275267">
    <property type="component" value="Unassembled WGS sequence"/>
</dbReference>
<dbReference type="GO" id="GO:0016020">
    <property type="term" value="C:membrane"/>
    <property type="evidence" value="ECO:0007669"/>
    <property type="project" value="InterPro"/>
</dbReference>
<dbReference type="PANTHER" id="PTHR47461:SF3">
    <property type="entry name" value="PHYTOLONGIN PHYL2.2"/>
    <property type="match status" value="1"/>
</dbReference>